<dbReference type="EMBL" id="CM023471">
    <property type="protein sequence ID" value="KAH7966992.1"/>
    <property type="molecule type" value="Genomic_DNA"/>
</dbReference>
<protein>
    <submittedName>
        <fullName evidence="1">Uncharacterized protein</fullName>
    </submittedName>
</protein>
<gene>
    <name evidence="1" type="ORF">HPB49_021182</name>
</gene>
<name>A0ACB8DFS8_DERSI</name>
<dbReference type="Proteomes" id="UP000821865">
    <property type="component" value="Chromosome 2"/>
</dbReference>
<keyword evidence="2" id="KW-1185">Reference proteome</keyword>
<accession>A0ACB8DFS8</accession>
<reference evidence="1" key="1">
    <citation type="submission" date="2020-05" db="EMBL/GenBank/DDBJ databases">
        <title>Large-scale comparative analyses of tick genomes elucidate their genetic diversity and vector capacities.</title>
        <authorList>
            <person name="Jia N."/>
            <person name="Wang J."/>
            <person name="Shi W."/>
            <person name="Du L."/>
            <person name="Sun Y."/>
            <person name="Zhan W."/>
            <person name="Jiang J."/>
            <person name="Wang Q."/>
            <person name="Zhang B."/>
            <person name="Ji P."/>
            <person name="Sakyi L.B."/>
            <person name="Cui X."/>
            <person name="Yuan T."/>
            <person name="Jiang B."/>
            <person name="Yang W."/>
            <person name="Lam T.T.-Y."/>
            <person name="Chang Q."/>
            <person name="Ding S."/>
            <person name="Wang X."/>
            <person name="Zhu J."/>
            <person name="Ruan X."/>
            <person name="Zhao L."/>
            <person name="Wei J."/>
            <person name="Que T."/>
            <person name="Du C."/>
            <person name="Cheng J."/>
            <person name="Dai P."/>
            <person name="Han X."/>
            <person name="Huang E."/>
            <person name="Gao Y."/>
            <person name="Liu J."/>
            <person name="Shao H."/>
            <person name="Ye R."/>
            <person name="Li L."/>
            <person name="Wei W."/>
            <person name="Wang X."/>
            <person name="Wang C."/>
            <person name="Yang T."/>
            <person name="Huo Q."/>
            <person name="Li W."/>
            <person name="Guo W."/>
            <person name="Chen H."/>
            <person name="Zhou L."/>
            <person name="Ni X."/>
            <person name="Tian J."/>
            <person name="Zhou Y."/>
            <person name="Sheng Y."/>
            <person name="Liu T."/>
            <person name="Pan Y."/>
            <person name="Xia L."/>
            <person name="Li J."/>
            <person name="Zhao F."/>
            <person name="Cao W."/>
        </authorList>
    </citation>
    <scope>NUCLEOTIDE SEQUENCE</scope>
    <source>
        <strain evidence="1">Dsil-2018</strain>
    </source>
</reference>
<evidence type="ECO:0000313" key="1">
    <source>
        <dbReference type="EMBL" id="KAH7966992.1"/>
    </source>
</evidence>
<proteinExistence type="predicted"/>
<evidence type="ECO:0000313" key="2">
    <source>
        <dbReference type="Proteomes" id="UP000821865"/>
    </source>
</evidence>
<organism evidence="1 2">
    <name type="scientific">Dermacentor silvarum</name>
    <name type="common">Tick</name>
    <dbReference type="NCBI Taxonomy" id="543639"/>
    <lineage>
        <taxon>Eukaryota</taxon>
        <taxon>Metazoa</taxon>
        <taxon>Ecdysozoa</taxon>
        <taxon>Arthropoda</taxon>
        <taxon>Chelicerata</taxon>
        <taxon>Arachnida</taxon>
        <taxon>Acari</taxon>
        <taxon>Parasitiformes</taxon>
        <taxon>Ixodida</taxon>
        <taxon>Ixodoidea</taxon>
        <taxon>Ixodidae</taxon>
        <taxon>Rhipicephalinae</taxon>
        <taxon>Dermacentor</taxon>
    </lineage>
</organism>
<sequence length="315" mass="35864">MNFSVSPETLTVLQNFHERVKNRLLRLREQEEWRRYCVQHNISEKPQCKQRARSATVGPSVAPRRTAAHTTPQRVPIRKVSTSSPAYCLRSLSDQLAVYYRELERLQSDSYSCVVSLKCPEKQTSRVDDIPTVCAQTQTVSAVATPERVSEACHSAELNVARDKFRVMLNPDPNDRFSVVRKERVFRPLDGSRRRRVTWAGPVVESEKESCRASFNAHTNKHDAEVICAKSTRSLHVPASLIAELESYKEQLEGQATWKSLLEHDTSRNPWTVIDSITNGILGDVLNDVLEEVERVFSGIIDELLDQEMVEQVSF</sequence>
<comment type="caution">
    <text evidence="1">The sequence shown here is derived from an EMBL/GenBank/DDBJ whole genome shotgun (WGS) entry which is preliminary data.</text>
</comment>